<feature type="region of interest" description="Disordered" evidence="1">
    <location>
        <begin position="217"/>
        <end position="298"/>
    </location>
</feature>
<feature type="region of interest" description="Disordered" evidence="1">
    <location>
        <begin position="22"/>
        <end position="199"/>
    </location>
</feature>
<gene>
    <name evidence="2" type="ORF">PV05_11962</name>
</gene>
<evidence type="ECO:0000256" key="1">
    <source>
        <dbReference type="SAM" id="MobiDB-lite"/>
    </source>
</evidence>
<dbReference type="GeneID" id="25333870"/>
<feature type="compositionally biased region" description="Low complexity" evidence="1">
    <location>
        <begin position="130"/>
        <end position="139"/>
    </location>
</feature>
<feature type="compositionally biased region" description="Polar residues" evidence="1">
    <location>
        <begin position="111"/>
        <end position="120"/>
    </location>
</feature>
<dbReference type="RefSeq" id="XP_013310952.1">
    <property type="nucleotide sequence ID" value="XM_013455498.1"/>
</dbReference>
<dbReference type="HOGENOM" id="CLU_030730_1_0_1"/>
<dbReference type="AlphaFoldDB" id="A0A0D2E4L6"/>
<evidence type="ECO:0000313" key="2">
    <source>
        <dbReference type="EMBL" id="KIW50368.1"/>
    </source>
</evidence>
<protein>
    <submittedName>
        <fullName evidence="2">Uncharacterized protein</fullName>
    </submittedName>
</protein>
<accession>A0A0D2E4L6</accession>
<proteinExistence type="predicted"/>
<dbReference type="EMBL" id="KN847323">
    <property type="protein sequence ID" value="KIW50368.1"/>
    <property type="molecule type" value="Genomic_DNA"/>
</dbReference>
<keyword evidence="3" id="KW-1185">Reference proteome</keyword>
<sequence length="411" mass="45737">MMPSWRAVSGHLSPYQVCDEVRYEPPAPSFSPSPPTAHLTQDLIGEVDIMPPQSHQPPRTRAIADSDDESLSDVSRALVRDNDKEESEEPDAESNISDQHPKQPLTARPSHATSVRNQIDYTPGSHRSRSTSLRGTGRRAPTPHILSTPITESRSAPGPRGGAGSVQQGFESPTQRSVTLSAEGSRPQEEAEEFETNAFTTSDFPIRSLRKRNVRQTNPFRFDKHQHNLTNKTGRAVDAEDIEEAVQEDIHKAQRRVSSTKEARTSTGSTKRKAKSSTSKQSNKRRRSDSVTSSVSHEKDNEAIVFNPASVTLKVWRDGFPAAAAPTTLQARDNIDKLFDFMTKSWGWSFNNDSIRYAIISFPWLTESSNILLRPELKGSFDKMVDEAEKAPVWQKGEAEASCEINITVYL</sequence>
<feature type="compositionally biased region" description="Pro residues" evidence="1">
    <location>
        <begin position="25"/>
        <end position="35"/>
    </location>
</feature>
<feature type="compositionally biased region" description="Polar residues" evidence="1">
    <location>
        <begin position="165"/>
        <end position="182"/>
    </location>
</feature>
<name>A0A0D2E4L6_9EURO</name>
<organism evidence="2 3">
    <name type="scientific">Exophiala xenobiotica</name>
    <dbReference type="NCBI Taxonomy" id="348802"/>
    <lineage>
        <taxon>Eukaryota</taxon>
        <taxon>Fungi</taxon>
        <taxon>Dikarya</taxon>
        <taxon>Ascomycota</taxon>
        <taxon>Pezizomycotina</taxon>
        <taxon>Eurotiomycetes</taxon>
        <taxon>Chaetothyriomycetidae</taxon>
        <taxon>Chaetothyriales</taxon>
        <taxon>Herpotrichiellaceae</taxon>
        <taxon>Exophiala</taxon>
    </lineage>
</organism>
<evidence type="ECO:0000313" key="3">
    <source>
        <dbReference type="Proteomes" id="UP000054342"/>
    </source>
</evidence>
<reference evidence="2 3" key="1">
    <citation type="submission" date="2015-01" db="EMBL/GenBank/DDBJ databases">
        <title>The Genome Sequence of Exophiala xenobiotica CBS118157.</title>
        <authorList>
            <consortium name="The Broad Institute Genomics Platform"/>
            <person name="Cuomo C."/>
            <person name="de Hoog S."/>
            <person name="Gorbushina A."/>
            <person name="Stielow B."/>
            <person name="Teixiera M."/>
            <person name="Abouelleil A."/>
            <person name="Chapman S.B."/>
            <person name="Priest M."/>
            <person name="Young S.K."/>
            <person name="Wortman J."/>
            <person name="Nusbaum C."/>
            <person name="Birren B."/>
        </authorList>
    </citation>
    <scope>NUCLEOTIDE SEQUENCE [LARGE SCALE GENOMIC DNA]</scope>
    <source>
        <strain evidence="2 3">CBS 118157</strain>
    </source>
</reference>
<dbReference type="Proteomes" id="UP000054342">
    <property type="component" value="Unassembled WGS sequence"/>
</dbReference>
<dbReference type="OrthoDB" id="4121291at2759"/>